<organism evidence="1">
    <name type="scientific">bioreactor metagenome</name>
    <dbReference type="NCBI Taxonomy" id="1076179"/>
    <lineage>
        <taxon>unclassified sequences</taxon>
        <taxon>metagenomes</taxon>
        <taxon>ecological metagenomes</taxon>
    </lineage>
</organism>
<evidence type="ECO:0000313" key="1">
    <source>
        <dbReference type="EMBL" id="MPN01213.1"/>
    </source>
</evidence>
<name>A0A645EKY5_9ZZZZ</name>
<sequence>MSFSGADRSPCRHWKIAECSESTGITGIPFSMASFITIDPAATKVSLFARAMAFPASIASSVGPRPLKPTMAVSTMSMFEPEATLPMELIPVNTLMPCLSRALNTFSYLDSSAITTALTSCFMACSIRSVSLEFAVSTSADSKEGCLEITSRAWVPMDPVDPRMAIRLFIRSGLKFNVLFRVNRDSFVP</sequence>
<protein>
    <submittedName>
        <fullName evidence="1">Uncharacterized protein</fullName>
    </submittedName>
</protein>
<proteinExistence type="predicted"/>
<dbReference type="EMBL" id="VSSQ01047235">
    <property type="protein sequence ID" value="MPN01213.1"/>
    <property type="molecule type" value="Genomic_DNA"/>
</dbReference>
<accession>A0A645EKY5</accession>
<reference evidence="1" key="1">
    <citation type="submission" date="2019-08" db="EMBL/GenBank/DDBJ databases">
        <authorList>
            <person name="Kucharzyk K."/>
            <person name="Murdoch R.W."/>
            <person name="Higgins S."/>
            <person name="Loffler F."/>
        </authorList>
    </citation>
    <scope>NUCLEOTIDE SEQUENCE</scope>
</reference>
<dbReference type="AlphaFoldDB" id="A0A645EKY5"/>
<gene>
    <name evidence="1" type="ORF">SDC9_148419</name>
</gene>
<comment type="caution">
    <text evidence="1">The sequence shown here is derived from an EMBL/GenBank/DDBJ whole genome shotgun (WGS) entry which is preliminary data.</text>
</comment>